<dbReference type="InterPro" id="IPR006626">
    <property type="entry name" value="PbH1"/>
</dbReference>
<dbReference type="PANTHER" id="PTHR36453">
    <property type="entry name" value="SECRETED PROTEIN-RELATED"/>
    <property type="match status" value="1"/>
</dbReference>
<feature type="domain" description="DUF1565" evidence="2">
    <location>
        <begin position="79"/>
        <end position="119"/>
    </location>
</feature>
<organism evidence="4 5">
    <name type="scientific">Hyalangium rubrum</name>
    <dbReference type="NCBI Taxonomy" id="3103134"/>
    <lineage>
        <taxon>Bacteria</taxon>
        <taxon>Pseudomonadati</taxon>
        <taxon>Myxococcota</taxon>
        <taxon>Myxococcia</taxon>
        <taxon>Myxococcales</taxon>
        <taxon>Cystobacterineae</taxon>
        <taxon>Archangiaceae</taxon>
        <taxon>Hyalangium</taxon>
    </lineage>
</organism>
<dbReference type="SUPFAM" id="SSF51126">
    <property type="entry name" value="Pectin lyase-like"/>
    <property type="match status" value="1"/>
</dbReference>
<dbReference type="Pfam" id="PF07602">
    <property type="entry name" value="DUF1565"/>
    <property type="match status" value="1"/>
</dbReference>
<accession>A0ABU5H5E2</accession>
<feature type="compositionally biased region" description="Acidic residues" evidence="1">
    <location>
        <begin position="53"/>
        <end position="63"/>
    </location>
</feature>
<evidence type="ECO:0000313" key="5">
    <source>
        <dbReference type="Proteomes" id="UP001291309"/>
    </source>
</evidence>
<name>A0ABU5H5E2_9BACT</name>
<feature type="domain" description="Right handed beta helix" evidence="3">
    <location>
        <begin position="321"/>
        <end position="421"/>
    </location>
</feature>
<feature type="region of interest" description="Disordered" evidence="1">
    <location>
        <begin position="1"/>
        <end position="92"/>
    </location>
</feature>
<dbReference type="PANTHER" id="PTHR36453:SF1">
    <property type="entry name" value="RIGHT HANDED BETA HELIX DOMAIN-CONTAINING PROTEIN"/>
    <property type="match status" value="1"/>
</dbReference>
<evidence type="ECO:0000256" key="1">
    <source>
        <dbReference type="SAM" id="MobiDB-lite"/>
    </source>
</evidence>
<comment type="caution">
    <text evidence="4">The sequence shown here is derived from an EMBL/GenBank/DDBJ whole genome shotgun (WGS) entry which is preliminary data.</text>
</comment>
<feature type="region of interest" description="Disordered" evidence="1">
    <location>
        <begin position="435"/>
        <end position="474"/>
    </location>
</feature>
<keyword evidence="5" id="KW-1185">Reference proteome</keyword>
<dbReference type="InterPro" id="IPR012334">
    <property type="entry name" value="Pectin_lyas_fold"/>
</dbReference>
<dbReference type="Gene3D" id="2.160.20.10">
    <property type="entry name" value="Single-stranded right-handed beta-helix, Pectin lyase-like"/>
    <property type="match status" value="2"/>
</dbReference>
<feature type="compositionally biased region" description="Basic and acidic residues" evidence="1">
    <location>
        <begin position="449"/>
        <end position="474"/>
    </location>
</feature>
<proteinExistence type="predicted"/>
<dbReference type="InterPro" id="IPR011459">
    <property type="entry name" value="DUF1565"/>
</dbReference>
<sequence length="474" mass="50741">MVLATSLGGCRSVADKVSKEVEEVIGSKDSKDKDTKRPTPKKKEEEERHAEAGTDEAPLEAEEATPAQSYSREWVVSPSGSDEAAGSRENPFRTIRRAIEKAGPGEVIRVQAGQYAESVVIDGKARKGTKDAPITLLGEGEPKIVPGKSSGALLQVRRPYWIIEGFEIDVRGQSRFAAVFEGDTQGATLKRSHLHGGTLGGGITTYGQAHGVRIERNHIHDFHKPGGDDSHGIVIQATSRDIVIRGNDIHDTSGDAVQCLKPDSGSQAPAQDVVIERNKLHATGENAVDIKTCRDVVVRHNRMHDFKKSSSSAGEAVVVHYSAKNVRIEDNEISKAGKGIAVGGVTDGANPTDVVVSGNTIREITSSGGSDGAGIRVENASKVKVEGNTIEDTDGYGMMLGLGANGAPSSDLTVKDNVVRTEKLVRLGKKRPGLRMESNRYAPGGLFKAEPKETRDFSQWKEMTGVDKDSSVEH</sequence>
<dbReference type="SMART" id="SM00710">
    <property type="entry name" value="PbH1"/>
    <property type="match status" value="8"/>
</dbReference>
<dbReference type="Pfam" id="PF13229">
    <property type="entry name" value="Beta_helix"/>
    <property type="match status" value="2"/>
</dbReference>
<feature type="domain" description="Right handed beta helix" evidence="3">
    <location>
        <begin position="176"/>
        <end position="259"/>
    </location>
</feature>
<dbReference type="InterPro" id="IPR039448">
    <property type="entry name" value="Beta_helix"/>
</dbReference>
<reference evidence="4 5" key="1">
    <citation type="submission" date="2023-12" db="EMBL/GenBank/DDBJ databases">
        <title>the genome sequence of Hyalangium sp. s54d21.</title>
        <authorList>
            <person name="Zhang X."/>
        </authorList>
    </citation>
    <scope>NUCLEOTIDE SEQUENCE [LARGE SCALE GENOMIC DNA]</scope>
    <source>
        <strain evidence="5">s54d21</strain>
    </source>
</reference>
<dbReference type="InterPro" id="IPR011050">
    <property type="entry name" value="Pectin_lyase_fold/virulence"/>
</dbReference>
<evidence type="ECO:0000259" key="3">
    <source>
        <dbReference type="Pfam" id="PF13229"/>
    </source>
</evidence>
<dbReference type="Proteomes" id="UP001291309">
    <property type="component" value="Unassembled WGS sequence"/>
</dbReference>
<evidence type="ECO:0000259" key="2">
    <source>
        <dbReference type="Pfam" id="PF07602"/>
    </source>
</evidence>
<dbReference type="RefSeq" id="WP_321546756.1">
    <property type="nucleotide sequence ID" value="NZ_JAXIVS010000005.1"/>
</dbReference>
<evidence type="ECO:0000313" key="4">
    <source>
        <dbReference type="EMBL" id="MDY7228028.1"/>
    </source>
</evidence>
<dbReference type="EMBL" id="JAXIVS010000005">
    <property type="protein sequence ID" value="MDY7228028.1"/>
    <property type="molecule type" value="Genomic_DNA"/>
</dbReference>
<feature type="compositionally biased region" description="Basic and acidic residues" evidence="1">
    <location>
        <begin position="13"/>
        <end position="52"/>
    </location>
</feature>
<protein>
    <submittedName>
        <fullName evidence="4">Right-handed parallel beta-helix repeat-containing protein</fullName>
    </submittedName>
</protein>
<gene>
    <name evidence="4" type="ORF">SYV04_16540</name>
</gene>